<evidence type="ECO:0000256" key="1">
    <source>
        <dbReference type="SAM" id="MobiDB-lite"/>
    </source>
</evidence>
<gene>
    <name evidence="3" type="ORF">SKAU_G00107900</name>
</gene>
<dbReference type="PANTHER" id="PTHR14758:SF4">
    <property type="entry name" value="PROTEIN FAM110A"/>
    <property type="match status" value="1"/>
</dbReference>
<dbReference type="EMBL" id="JAINUF010000003">
    <property type="protein sequence ID" value="KAJ8370762.1"/>
    <property type="molecule type" value="Genomic_DNA"/>
</dbReference>
<organism evidence="3 4">
    <name type="scientific">Synaphobranchus kaupii</name>
    <name type="common">Kaup's arrowtooth eel</name>
    <dbReference type="NCBI Taxonomy" id="118154"/>
    <lineage>
        <taxon>Eukaryota</taxon>
        <taxon>Metazoa</taxon>
        <taxon>Chordata</taxon>
        <taxon>Craniata</taxon>
        <taxon>Vertebrata</taxon>
        <taxon>Euteleostomi</taxon>
        <taxon>Actinopterygii</taxon>
        <taxon>Neopterygii</taxon>
        <taxon>Teleostei</taxon>
        <taxon>Anguilliformes</taxon>
        <taxon>Synaphobranchidae</taxon>
        <taxon>Synaphobranchus</taxon>
    </lineage>
</organism>
<feature type="domain" description="Centrosome-associated FAM110 N-terminal" evidence="2">
    <location>
        <begin position="13"/>
        <end position="104"/>
    </location>
</feature>
<dbReference type="Pfam" id="PF14161">
    <property type="entry name" value="FAM110_N"/>
    <property type="match status" value="1"/>
</dbReference>
<feature type="region of interest" description="Disordered" evidence="1">
    <location>
        <begin position="167"/>
        <end position="282"/>
    </location>
</feature>
<name>A0A9Q1G0J0_SYNKA</name>
<evidence type="ECO:0000313" key="4">
    <source>
        <dbReference type="Proteomes" id="UP001152622"/>
    </source>
</evidence>
<accession>A0A9Q1G0J0</accession>
<dbReference type="PANTHER" id="PTHR14758">
    <property type="entry name" value="AGAP005440-PA"/>
    <property type="match status" value="1"/>
</dbReference>
<protein>
    <recommendedName>
        <fullName evidence="2">Centrosome-associated FAM110 N-terminal domain-containing protein</fullName>
    </recommendedName>
</protein>
<dbReference type="InterPro" id="IPR025739">
    <property type="entry name" value="FAM110_N"/>
</dbReference>
<dbReference type="OrthoDB" id="10028183at2759"/>
<feature type="region of interest" description="Disordered" evidence="1">
    <location>
        <begin position="419"/>
        <end position="438"/>
    </location>
</feature>
<evidence type="ECO:0000259" key="2">
    <source>
        <dbReference type="Pfam" id="PF14161"/>
    </source>
</evidence>
<dbReference type="AlphaFoldDB" id="A0A9Q1G0J0"/>
<dbReference type="InterPro" id="IPR025740">
    <property type="entry name" value="FAM110"/>
</dbReference>
<reference evidence="3" key="1">
    <citation type="journal article" date="2023" name="Science">
        <title>Genome structures resolve the early diversification of teleost fishes.</title>
        <authorList>
            <person name="Parey E."/>
            <person name="Louis A."/>
            <person name="Montfort J."/>
            <person name="Bouchez O."/>
            <person name="Roques C."/>
            <person name="Iampietro C."/>
            <person name="Lluch J."/>
            <person name="Castinel A."/>
            <person name="Donnadieu C."/>
            <person name="Desvignes T."/>
            <person name="Floi Bucao C."/>
            <person name="Jouanno E."/>
            <person name="Wen M."/>
            <person name="Mejri S."/>
            <person name="Dirks R."/>
            <person name="Jansen H."/>
            <person name="Henkel C."/>
            <person name="Chen W.J."/>
            <person name="Zahm M."/>
            <person name="Cabau C."/>
            <person name="Klopp C."/>
            <person name="Thompson A.W."/>
            <person name="Robinson-Rechavi M."/>
            <person name="Braasch I."/>
            <person name="Lecointre G."/>
            <person name="Bobe J."/>
            <person name="Postlethwait J.H."/>
            <person name="Berthelot C."/>
            <person name="Roest Crollius H."/>
            <person name="Guiguen Y."/>
        </authorList>
    </citation>
    <scope>NUCLEOTIDE SEQUENCE</scope>
    <source>
        <strain evidence="3">WJC10195</strain>
    </source>
</reference>
<sequence length="476" mass="50236">MPVETLRPSDGRMAGAPFTSAMPFRILHKGPDYFRRAPEPGARKLSAVERLEADKAKYVKSQQVASTKQEPVKPPIIRKPLLSPSMLLQCRINSPPARKVPRRPGDSEGGFGGMHRGTPLNLEILNNLINVCDAPPSASKNKPPPRQPAAQRQLFLLLVPFFLSPQQAAARRPEPAPPSCPGARHQARGVRLAQHGDGPAGGRSAPGRGQEAPEDAAAASAAQTAGGSTAGSAPAAAAAASGPHPGLRPALRPASSPSPAVHARQPPAPAQHAAPRLPGLHPPLLHQLTQLAAGRLGVGSPAPLPAPLQIGPERPLLARHRRPGALLQLLRAGPGGGGRPGGGALRPRQLGHSVGVEAAQRQHPQLRVRRPVPAQPRRAGRGAPAGRASALRNLSHREERARHKVAVRHPAGARCPQRVQRVASPTPHPPSSPRSWNGLCGGKATRDFPSQLLFFCIYLLPVDVEKLKGVHFLLYS</sequence>
<feature type="compositionally biased region" description="Low complexity" evidence="1">
    <location>
        <begin position="216"/>
        <end position="282"/>
    </location>
</feature>
<dbReference type="Proteomes" id="UP001152622">
    <property type="component" value="Chromosome 3"/>
</dbReference>
<keyword evidence="4" id="KW-1185">Reference proteome</keyword>
<proteinExistence type="predicted"/>
<evidence type="ECO:0000313" key="3">
    <source>
        <dbReference type="EMBL" id="KAJ8370762.1"/>
    </source>
</evidence>
<comment type="caution">
    <text evidence="3">The sequence shown here is derived from an EMBL/GenBank/DDBJ whole genome shotgun (WGS) entry which is preliminary data.</text>
</comment>